<evidence type="ECO:0000313" key="1">
    <source>
        <dbReference type="EMBL" id="AOM84476.1"/>
    </source>
</evidence>
<dbReference type="InterPro" id="IPR038396">
    <property type="entry name" value="SpoIIAA-like_sf"/>
</dbReference>
<dbReference type="RefSeq" id="WP_069366355.1">
    <property type="nucleotide sequence ID" value="NZ_CP012502.1"/>
</dbReference>
<reference evidence="1 2" key="1">
    <citation type="submission" date="2015-08" db="EMBL/GenBank/DDBJ databases">
        <title>The complete genome sequence of Bacillus beveridgei MLTeJB.</title>
        <authorList>
            <person name="Hanson T.E."/>
            <person name="Mesa C."/>
            <person name="Basesman S.M."/>
            <person name="Oremland R.S."/>
        </authorList>
    </citation>
    <scope>NUCLEOTIDE SEQUENCE [LARGE SCALE GENOMIC DNA]</scope>
    <source>
        <strain evidence="1 2">MLTeJB</strain>
    </source>
</reference>
<dbReference type="Gene3D" id="3.40.50.10600">
    <property type="entry name" value="SpoIIaa-like domains"/>
    <property type="match status" value="1"/>
</dbReference>
<protein>
    <recommendedName>
        <fullName evidence="3">SpoIIAA-like</fullName>
    </recommendedName>
</protein>
<dbReference type="Pfam" id="PF11964">
    <property type="entry name" value="SpoIIAA-like"/>
    <property type="match status" value="1"/>
</dbReference>
<evidence type="ECO:0000313" key="2">
    <source>
        <dbReference type="Proteomes" id="UP000094463"/>
    </source>
</evidence>
<sequence>MMNFVTHHEEAILEANIDGDVTIEDIKEMERLFYELKAAHKKVKMLFVIKNASIKGNALIADVHFDLKNWRHFDKVAVVSDKRSVAVVTRLMSKLPKTDMKHYSLSDITEATTWVQT</sequence>
<dbReference type="AlphaFoldDB" id="A0A1D7QZP0"/>
<dbReference type="InterPro" id="IPR021866">
    <property type="entry name" value="SpoIIAA-like"/>
</dbReference>
<dbReference type="OrthoDB" id="2389786at2"/>
<gene>
    <name evidence="1" type="ORF">BBEV_3160</name>
</gene>
<proteinExistence type="predicted"/>
<dbReference type="KEGG" id="bbev:BBEV_3160"/>
<dbReference type="EMBL" id="CP012502">
    <property type="protein sequence ID" value="AOM84476.1"/>
    <property type="molecule type" value="Genomic_DNA"/>
</dbReference>
<evidence type="ECO:0008006" key="3">
    <source>
        <dbReference type="Google" id="ProtNLM"/>
    </source>
</evidence>
<accession>A0A1D7QZP0</accession>
<keyword evidence="2" id="KW-1185">Reference proteome</keyword>
<dbReference type="SUPFAM" id="SSF52091">
    <property type="entry name" value="SpoIIaa-like"/>
    <property type="match status" value="1"/>
</dbReference>
<organism evidence="1 2">
    <name type="scientific">Salisediminibacterium beveridgei</name>
    <dbReference type="NCBI Taxonomy" id="632773"/>
    <lineage>
        <taxon>Bacteria</taxon>
        <taxon>Bacillati</taxon>
        <taxon>Bacillota</taxon>
        <taxon>Bacilli</taxon>
        <taxon>Bacillales</taxon>
        <taxon>Bacillaceae</taxon>
        <taxon>Salisediminibacterium</taxon>
    </lineage>
</organism>
<dbReference type="Proteomes" id="UP000094463">
    <property type="component" value="Chromosome"/>
</dbReference>
<dbReference type="InterPro" id="IPR036513">
    <property type="entry name" value="STAS_dom_sf"/>
</dbReference>
<name>A0A1D7QZP0_9BACI</name>